<protein>
    <recommendedName>
        <fullName evidence="6">SURF1-like protein</fullName>
    </recommendedName>
</protein>
<dbReference type="Proteomes" id="UP000241444">
    <property type="component" value="Unassembled WGS sequence"/>
</dbReference>
<dbReference type="AlphaFoldDB" id="A0A2P7BW21"/>
<comment type="caution">
    <text evidence="7">The sequence shown here is derived from an EMBL/GenBank/DDBJ whole genome shotgun (WGS) entry which is preliminary data.</text>
</comment>
<dbReference type="PANTHER" id="PTHR23427:SF2">
    <property type="entry name" value="SURFEIT LOCUS PROTEIN 1"/>
    <property type="match status" value="1"/>
</dbReference>
<keyword evidence="5 6" id="KW-0472">Membrane</keyword>
<evidence type="ECO:0000256" key="4">
    <source>
        <dbReference type="ARBA" id="ARBA00022989"/>
    </source>
</evidence>
<keyword evidence="6" id="KW-1003">Cell membrane</keyword>
<organism evidence="7 8">
    <name type="scientific">Phyllobacterium brassicacearum</name>
    <dbReference type="NCBI Taxonomy" id="314235"/>
    <lineage>
        <taxon>Bacteria</taxon>
        <taxon>Pseudomonadati</taxon>
        <taxon>Pseudomonadota</taxon>
        <taxon>Alphaproteobacteria</taxon>
        <taxon>Hyphomicrobiales</taxon>
        <taxon>Phyllobacteriaceae</taxon>
        <taxon>Phyllobacterium</taxon>
    </lineage>
</organism>
<keyword evidence="4 6" id="KW-1133">Transmembrane helix</keyword>
<accession>A0A2P7BW21</accession>
<comment type="similarity">
    <text evidence="2 6">Belongs to the SURF1 family.</text>
</comment>
<feature type="transmembrane region" description="Helical" evidence="6">
    <location>
        <begin position="12"/>
        <end position="34"/>
    </location>
</feature>
<keyword evidence="3 6" id="KW-0812">Transmembrane</keyword>
<evidence type="ECO:0000256" key="1">
    <source>
        <dbReference type="ARBA" id="ARBA00004370"/>
    </source>
</evidence>
<gene>
    <name evidence="7" type="ORF">CU102_01025</name>
</gene>
<evidence type="ECO:0000256" key="3">
    <source>
        <dbReference type="ARBA" id="ARBA00022692"/>
    </source>
</evidence>
<evidence type="ECO:0000313" key="7">
    <source>
        <dbReference type="EMBL" id="PSH70669.1"/>
    </source>
</evidence>
<dbReference type="PANTHER" id="PTHR23427">
    <property type="entry name" value="SURFEIT LOCUS PROTEIN"/>
    <property type="match status" value="1"/>
</dbReference>
<dbReference type="InterPro" id="IPR045214">
    <property type="entry name" value="Surf1/Surf4"/>
</dbReference>
<dbReference type="InterPro" id="IPR002994">
    <property type="entry name" value="Surf1/Shy1"/>
</dbReference>
<evidence type="ECO:0000313" key="8">
    <source>
        <dbReference type="Proteomes" id="UP000241444"/>
    </source>
</evidence>
<reference evidence="8" key="1">
    <citation type="submission" date="2017-11" db="EMBL/GenBank/DDBJ databases">
        <authorList>
            <person name="Kuznetsova I."/>
            <person name="Sazanova A."/>
            <person name="Chirak E."/>
            <person name="Safronova V."/>
            <person name="Willems A."/>
        </authorList>
    </citation>
    <scope>NUCLEOTIDE SEQUENCE [LARGE SCALE GENOMIC DNA]</scope>
    <source>
        <strain evidence="8">STM 196</strain>
    </source>
</reference>
<dbReference type="GO" id="GO:0005886">
    <property type="term" value="C:plasma membrane"/>
    <property type="evidence" value="ECO:0007669"/>
    <property type="project" value="UniProtKB-SubCell"/>
</dbReference>
<dbReference type="RefSeq" id="WP_106709105.1">
    <property type="nucleotide sequence ID" value="NZ_PGGO01000001.1"/>
</dbReference>
<dbReference type="OrthoDB" id="6079986at2"/>
<proteinExistence type="inferred from homology"/>
<sequence>MTDIATPARRHRFPWITLIIGAIVFAILIALGTWQVERLYWKEGLLAEIEARTHAAPASLADTEKVWADQKDVDYRTVTATGRLLNDRERHYFATFDGYSGFYVYTPLLLNDGRSVFVNRGFVPYDKKDPGRRAEGEIEGEVTINGLARNPLSTKPSSIVPDNDLATNTYYWKDLATMAGQSGIEPDKLVPFFIDADKAANPGGLPIGGVTIIDLPNSHLQYALTWYGLAATLVAIIGVWLRRRYKFPSDGEPEVGQSESSDLTSR</sequence>
<dbReference type="EMBL" id="PGGO01000001">
    <property type="protein sequence ID" value="PSH70669.1"/>
    <property type="molecule type" value="Genomic_DNA"/>
</dbReference>
<evidence type="ECO:0000256" key="6">
    <source>
        <dbReference type="RuleBase" id="RU363076"/>
    </source>
</evidence>
<evidence type="ECO:0000256" key="2">
    <source>
        <dbReference type="ARBA" id="ARBA00007165"/>
    </source>
</evidence>
<keyword evidence="8" id="KW-1185">Reference proteome</keyword>
<dbReference type="PROSITE" id="PS50895">
    <property type="entry name" value="SURF1"/>
    <property type="match status" value="1"/>
</dbReference>
<dbReference type="CDD" id="cd06662">
    <property type="entry name" value="SURF1"/>
    <property type="match status" value="1"/>
</dbReference>
<feature type="transmembrane region" description="Helical" evidence="6">
    <location>
        <begin position="224"/>
        <end position="241"/>
    </location>
</feature>
<comment type="subcellular location">
    <subcellularLocation>
        <location evidence="6">Cell membrane</location>
        <topology evidence="6">Multi-pass membrane protein</topology>
    </subcellularLocation>
    <subcellularLocation>
        <location evidence="1">Membrane</location>
    </subcellularLocation>
</comment>
<dbReference type="Pfam" id="PF02104">
    <property type="entry name" value="SURF1"/>
    <property type="match status" value="1"/>
</dbReference>
<name>A0A2P7BW21_9HYPH</name>
<evidence type="ECO:0000256" key="5">
    <source>
        <dbReference type="ARBA" id="ARBA00023136"/>
    </source>
</evidence>